<dbReference type="RefSeq" id="WP_160836027.1">
    <property type="nucleotide sequence ID" value="NZ_WMET01000001.1"/>
</dbReference>
<feature type="domain" description="DUF4097" evidence="1">
    <location>
        <begin position="41"/>
        <end position="290"/>
    </location>
</feature>
<proteinExistence type="predicted"/>
<evidence type="ECO:0000259" key="1">
    <source>
        <dbReference type="Pfam" id="PF13349"/>
    </source>
</evidence>
<comment type="caution">
    <text evidence="2">The sequence shown here is derived from an EMBL/GenBank/DDBJ whole genome shotgun (WGS) entry which is preliminary data.</text>
</comment>
<evidence type="ECO:0000313" key="3">
    <source>
        <dbReference type="Proteomes" id="UP000460949"/>
    </source>
</evidence>
<gene>
    <name evidence="2" type="ORF">GLW04_07140</name>
</gene>
<name>A0A845DQ82_9BACI</name>
<accession>A0A845DQ82</accession>
<dbReference type="Proteomes" id="UP000460949">
    <property type="component" value="Unassembled WGS sequence"/>
</dbReference>
<organism evidence="2 3">
    <name type="scientific">Halobacillus litoralis</name>
    <dbReference type="NCBI Taxonomy" id="45668"/>
    <lineage>
        <taxon>Bacteria</taxon>
        <taxon>Bacillati</taxon>
        <taxon>Bacillota</taxon>
        <taxon>Bacilli</taxon>
        <taxon>Bacillales</taxon>
        <taxon>Bacillaceae</taxon>
        <taxon>Halobacillus</taxon>
    </lineage>
</organism>
<sequence length="293" mass="31698">MKKIAAGVCLFLVVLVSGVVFYSLWDNPEVNAVTEYEDQEVERIEIEVTSMDVDIQTASVPRVEMRAEGKTDQHLFTYHYSEGALHIEEVERKGIRLLPFSPFKDASLSIVLPEKKYEDLTMQASSGDIRIEGMAAASLDIKTSSGSVDMVNNEVQKTLAIETSSGDITGEAVTAGVRTYITKSGSVTEEGADGGETMVTTASGDLSLTGMQAHTGLEVETNSGDVQVNFASSSLEDGTVSFMSRSGEAVVNWDGLLYEEKKEHAFKAVLGNGDEGNVIRIETQSGDLHLNKR</sequence>
<protein>
    <submittedName>
        <fullName evidence="2">DUF4097 family beta strand repeat protein</fullName>
    </submittedName>
</protein>
<dbReference type="Pfam" id="PF13349">
    <property type="entry name" value="DUF4097"/>
    <property type="match status" value="1"/>
</dbReference>
<dbReference type="EMBL" id="WMET01000001">
    <property type="protein sequence ID" value="MYL19660.1"/>
    <property type="molecule type" value="Genomic_DNA"/>
</dbReference>
<dbReference type="Gene3D" id="2.160.20.120">
    <property type="match status" value="1"/>
</dbReference>
<reference evidence="2 3" key="1">
    <citation type="submission" date="2019-11" db="EMBL/GenBank/DDBJ databases">
        <title>Genome sequences of 17 halophilic strains isolated from different environments.</title>
        <authorList>
            <person name="Furrow R.E."/>
        </authorList>
    </citation>
    <scope>NUCLEOTIDE SEQUENCE [LARGE SCALE GENOMIC DNA]</scope>
    <source>
        <strain evidence="2 3">22511_23_Filter</strain>
    </source>
</reference>
<dbReference type="AlphaFoldDB" id="A0A845DQ82"/>
<dbReference type="InterPro" id="IPR025164">
    <property type="entry name" value="Toastrack_DUF4097"/>
</dbReference>
<evidence type="ECO:0000313" key="2">
    <source>
        <dbReference type="EMBL" id="MYL19660.1"/>
    </source>
</evidence>